<accession>A0A9I9CJV8</accession>
<proteinExistence type="predicted"/>
<organism evidence="1">
    <name type="scientific">Cucumis melo</name>
    <name type="common">Muskmelon</name>
    <dbReference type="NCBI Taxonomy" id="3656"/>
    <lineage>
        <taxon>Eukaryota</taxon>
        <taxon>Viridiplantae</taxon>
        <taxon>Streptophyta</taxon>
        <taxon>Embryophyta</taxon>
        <taxon>Tracheophyta</taxon>
        <taxon>Spermatophyta</taxon>
        <taxon>Magnoliopsida</taxon>
        <taxon>eudicotyledons</taxon>
        <taxon>Gunneridae</taxon>
        <taxon>Pentapetalae</taxon>
        <taxon>rosids</taxon>
        <taxon>fabids</taxon>
        <taxon>Cucurbitales</taxon>
        <taxon>Cucurbitaceae</taxon>
        <taxon>Benincaseae</taxon>
        <taxon>Cucumis</taxon>
    </lineage>
</organism>
<sequence>MNEEPYSFRLPLYLKVKKLSRVKDERQKVVEEELEMMLEGGGEAKDCRRRRVEEIGLNGMGEEERKERELTFF</sequence>
<name>A0A9I9CJV8_CUCME</name>
<evidence type="ECO:0000313" key="1">
    <source>
        <dbReference type="EnsemblPlants" id="MELO3C004684.2.1"/>
    </source>
</evidence>
<protein>
    <submittedName>
        <fullName evidence="1">Uncharacterized protein</fullName>
    </submittedName>
</protein>
<dbReference type="AlphaFoldDB" id="A0A9I9CJV8"/>
<dbReference type="Gramene" id="MELO3C004684.2.1">
    <property type="protein sequence ID" value="MELO3C004684.2.1"/>
    <property type="gene ID" value="MELO3C004684.2"/>
</dbReference>
<dbReference type="EnsemblPlants" id="MELO3C004684.2.1">
    <property type="protein sequence ID" value="MELO3C004684.2.1"/>
    <property type="gene ID" value="MELO3C004684.2"/>
</dbReference>
<reference evidence="1" key="1">
    <citation type="submission" date="2023-03" db="UniProtKB">
        <authorList>
            <consortium name="EnsemblPlants"/>
        </authorList>
    </citation>
    <scope>IDENTIFICATION</scope>
</reference>